<dbReference type="SMART" id="SM00360">
    <property type="entry name" value="RRM"/>
    <property type="match status" value="1"/>
</dbReference>
<dbReference type="PROSITE" id="PS50102">
    <property type="entry name" value="RRM"/>
    <property type="match status" value="1"/>
</dbReference>
<accession>A0A7S0H8L6</accession>
<dbReference type="InterPro" id="IPR000504">
    <property type="entry name" value="RRM_dom"/>
</dbReference>
<dbReference type="PANTHER" id="PTHR23147">
    <property type="entry name" value="SERINE/ARGININE RICH SPLICING FACTOR"/>
    <property type="match status" value="1"/>
</dbReference>
<evidence type="ECO:0000256" key="3">
    <source>
        <dbReference type="SAM" id="SignalP"/>
    </source>
</evidence>
<feature type="region of interest" description="Disordered" evidence="2">
    <location>
        <begin position="131"/>
        <end position="190"/>
    </location>
</feature>
<feature type="chain" id="PRO_5030522039" description="RRM domain-containing protein" evidence="3">
    <location>
        <begin position="24"/>
        <end position="190"/>
    </location>
</feature>
<dbReference type="InterPro" id="IPR012677">
    <property type="entry name" value="Nucleotide-bd_a/b_plait_sf"/>
</dbReference>
<dbReference type="EMBL" id="HBEM01031490">
    <property type="protein sequence ID" value="CAD8462490.1"/>
    <property type="molecule type" value="Transcribed_RNA"/>
</dbReference>
<reference evidence="5" key="1">
    <citation type="submission" date="2021-01" db="EMBL/GenBank/DDBJ databases">
        <authorList>
            <person name="Corre E."/>
            <person name="Pelletier E."/>
            <person name="Niang G."/>
            <person name="Scheremetjew M."/>
            <person name="Finn R."/>
            <person name="Kale V."/>
            <person name="Holt S."/>
            <person name="Cochrane G."/>
            <person name="Meng A."/>
            <person name="Brown T."/>
            <person name="Cohen L."/>
        </authorList>
    </citation>
    <scope>NUCLEOTIDE SEQUENCE</scope>
    <source>
        <strain evidence="5">CCMP2058</strain>
    </source>
</reference>
<keyword evidence="1" id="KW-0694">RNA-binding</keyword>
<dbReference type="Pfam" id="PF00076">
    <property type="entry name" value="RRM_1"/>
    <property type="match status" value="1"/>
</dbReference>
<dbReference type="CDD" id="cd00590">
    <property type="entry name" value="RRM_SF"/>
    <property type="match status" value="1"/>
</dbReference>
<feature type="domain" description="RRM" evidence="4">
    <location>
        <begin position="46"/>
        <end position="128"/>
    </location>
</feature>
<dbReference type="InterPro" id="IPR050907">
    <property type="entry name" value="SRSF"/>
</dbReference>
<gene>
    <name evidence="5" type="ORF">LAMO00422_LOCUS21450</name>
</gene>
<dbReference type="InterPro" id="IPR035979">
    <property type="entry name" value="RBD_domain_sf"/>
</dbReference>
<dbReference type="AlphaFoldDB" id="A0A7S0H8L6"/>
<proteinExistence type="predicted"/>
<keyword evidence="3" id="KW-0732">Signal</keyword>
<name>A0A7S0H8L6_9EUKA</name>
<evidence type="ECO:0000256" key="1">
    <source>
        <dbReference type="PROSITE-ProRule" id="PRU00176"/>
    </source>
</evidence>
<evidence type="ECO:0000256" key="2">
    <source>
        <dbReference type="SAM" id="MobiDB-lite"/>
    </source>
</evidence>
<dbReference type="Gene3D" id="3.30.70.330">
    <property type="match status" value="1"/>
</dbReference>
<organism evidence="5">
    <name type="scientific">Amorphochlora amoebiformis</name>
    <dbReference type="NCBI Taxonomy" id="1561963"/>
    <lineage>
        <taxon>Eukaryota</taxon>
        <taxon>Sar</taxon>
        <taxon>Rhizaria</taxon>
        <taxon>Cercozoa</taxon>
        <taxon>Chlorarachniophyceae</taxon>
        <taxon>Amorphochlora</taxon>
    </lineage>
</organism>
<sequence>MLFSGSRILTLLLGTMTTVLVCAETESEPPDGPPSFTLTEEDFRNHELYISNLPADIKAYELAERFGKYGKIRDIRIVKAGVGRSAGPLPLGYGFVEYFNARDAMEAMRGLRLKWICGRVFTIEPSKSKRKRLRGTYTSRGREHDRGRDWDRNRYSGPSYDPGTRTDGMYGPPDRSSTQYTRYGSAGGYT</sequence>
<feature type="signal peptide" evidence="3">
    <location>
        <begin position="1"/>
        <end position="23"/>
    </location>
</feature>
<protein>
    <recommendedName>
        <fullName evidence="4">RRM domain-containing protein</fullName>
    </recommendedName>
</protein>
<dbReference type="SUPFAM" id="SSF54928">
    <property type="entry name" value="RNA-binding domain, RBD"/>
    <property type="match status" value="1"/>
</dbReference>
<evidence type="ECO:0000259" key="4">
    <source>
        <dbReference type="PROSITE" id="PS50102"/>
    </source>
</evidence>
<evidence type="ECO:0000313" key="5">
    <source>
        <dbReference type="EMBL" id="CAD8462490.1"/>
    </source>
</evidence>
<dbReference type="GO" id="GO:0003723">
    <property type="term" value="F:RNA binding"/>
    <property type="evidence" value="ECO:0007669"/>
    <property type="project" value="UniProtKB-UniRule"/>
</dbReference>
<feature type="compositionally biased region" description="Basic and acidic residues" evidence="2">
    <location>
        <begin position="140"/>
        <end position="154"/>
    </location>
</feature>